<feature type="transmembrane region" description="Helical" evidence="7">
    <location>
        <begin position="348"/>
        <end position="367"/>
    </location>
</feature>
<keyword evidence="3" id="KW-1003">Cell membrane</keyword>
<feature type="transmembrane region" description="Helical" evidence="7">
    <location>
        <begin position="302"/>
        <end position="328"/>
    </location>
</feature>
<dbReference type="Proteomes" id="UP000218427">
    <property type="component" value="Unassembled WGS sequence"/>
</dbReference>
<evidence type="ECO:0000256" key="6">
    <source>
        <dbReference type="ARBA" id="ARBA00023136"/>
    </source>
</evidence>
<evidence type="ECO:0000313" key="10">
    <source>
        <dbReference type="EMBL" id="PCO04499.1"/>
    </source>
</evidence>
<keyword evidence="5 7" id="KW-1133">Transmembrane helix</keyword>
<evidence type="ECO:0000259" key="9">
    <source>
        <dbReference type="PROSITE" id="PS50928"/>
    </source>
</evidence>
<feature type="transmembrane region" description="Helical" evidence="7">
    <location>
        <begin position="426"/>
        <end position="453"/>
    </location>
</feature>
<feature type="region of interest" description="Disordered" evidence="8">
    <location>
        <begin position="557"/>
        <end position="578"/>
    </location>
</feature>
<proteinExistence type="inferred from homology"/>
<feature type="transmembrane region" description="Helical" evidence="7">
    <location>
        <begin position="255"/>
        <end position="273"/>
    </location>
</feature>
<feature type="transmembrane region" description="Helical" evidence="7">
    <location>
        <begin position="62"/>
        <end position="90"/>
    </location>
</feature>
<dbReference type="InterPro" id="IPR000515">
    <property type="entry name" value="MetI-like"/>
</dbReference>
<comment type="caution">
    <text evidence="10">The sequence shown here is derived from an EMBL/GenBank/DDBJ whole genome shotgun (WGS) entry which is preliminary data.</text>
</comment>
<name>A0ABX4HWL3_9GAMM</name>
<keyword evidence="6 7" id="KW-0472">Membrane</keyword>
<dbReference type="EMBL" id="LRFG02000005">
    <property type="protein sequence ID" value="PCO04499.1"/>
    <property type="molecule type" value="Genomic_DNA"/>
</dbReference>
<feature type="transmembrane region" description="Helical" evidence="7">
    <location>
        <begin position="474"/>
        <end position="496"/>
    </location>
</feature>
<evidence type="ECO:0000256" key="7">
    <source>
        <dbReference type="RuleBase" id="RU363032"/>
    </source>
</evidence>
<dbReference type="Gene3D" id="1.10.3720.10">
    <property type="entry name" value="MetI-like"/>
    <property type="match status" value="2"/>
</dbReference>
<comment type="similarity">
    <text evidence="7">Belongs to the binding-protein-dependent transport system permease family.</text>
</comment>
<feature type="domain" description="ABC transmembrane type-1" evidence="9">
    <location>
        <begin position="344"/>
        <end position="550"/>
    </location>
</feature>
<evidence type="ECO:0000313" key="11">
    <source>
        <dbReference type="Proteomes" id="UP000218427"/>
    </source>
</evidence>
<feature type="transmembrane region" description="Helical" evidence="7">
    <location>
        <begin position="388"/>
        <end position="406"/>
    </location>
</feature>
<feature type="transmembrane region" description="Helical" evidence="7">
    <location>
        <begin position="156"/>
        <end position="179"/>
    </location>
</feature>
<feature type="transmembrane region" description="Helical" evidence="7">
    <location>
        <begin position="25"/>
        <end position="50"/>
    </location>
</feature>
<feature type="transmembrane region" description="Helical" evidence="7">
    <location>
        <begin position="200"/>
        <end position="222"/>
    </location>
</feature>
<feature type="compositionally biased region" description="Basic and acidic residues" evidence="8">
    <location>
        <begin position="557"/>
        <end position="567"/>
    </location>
</feature>
<evidence type="ECO:0000256" key="5">
    <source>
        <dbReference type="ARBA" id="ARBA00022989"/>
    </source>
</evidence>
<feature type="transmembrane region" description="Helical" evidence="7">
    <location>
        <begin position="533"/>
        <end position="551"/>
    </location>
</feature>
<feature type="transmembrane region" description="Helical" evidence="7">
    <location>
        <begin position="102"/>
        <end position="122"/>
    </location>
</feature>
<dbReference type="PROSITE" id="PS50928">
    <property type="entry name" value="ABC_TM1"/>
    <property type="match status" value="2"/>
</dbReference>
<reference evidence="10" key="1">
    <citation type="submission" date="2017-08" db="EMBL/GenBank/DDBJ databases">
        <title>Microbulbifer marisrubri sp. nov., a halophilic alphaproteobacterium isolated from marine sediment of the Yellow Sea, China.</title>
        <authorList>
            <person name="Zhang G."/>
            <person name="Xiong Q."/>
        </authorList>
    </citation>
    <scope>NUCLEOTIDE SEQUENCE [LARGE SCALE GENOMIC DNA]</scope>
    <source>
        <strain evidence="10">WRN-8</strain>
    </source>
</reference>
<accession>A0ABX4HWL3</accession>
<evidence type="ECO:0000256" key="8">
    <source>
        <dbReference type="SAM" id="MobiDB-lite"/>
    </source>
</evidence>
<dbReference type="CDD" id="cd06261">
    <property type="entry name" value="TM_PBP2"/>
    <property type="match status" value="2"/>
</dbReference>
<feature type="domain" description="ABC transmembrane type-1" evidence="9">
    <location>
        <begin position="67"/>
        <end position="277"/>
    </location>
</feature>
<keyword evidence="2 7" id="KW-0813">Transport</keyword>
<evidence type="ECO:0000256" key="2">
    <source>
        <dbReference type="ARBA" id="ARBA00022448"/>
    </source>
</evidence>
<keyword evidence="4 7" id="KW-0812">Transmembrane</keyword>
<protein>
    <submittedName>
        <fullName evidence="10">Iron ABC transporter permease</fullName>
    </submittedName>
</protein>
<dbReference type="InterPro" id="IPR035906">
    <property type="entry name" value="MetI-like_sf"/>
</dbReference>
<dbReference type="Pfam" id="PF00528">
    <property type="entry name" value="BPD_transp_1"/>
    <property type="match status" value="2"/>
</dbReference>
<evidence type="ECO:0000256" key="4">
    <source>
        <dbReference type="ARBA" id="ARBA00022692"/>
    </source>
</evidence>
<evidence type="ECO:0000256" key="3">
    <source>
        <dbReference type="ARBA" id="ARBA00022475"/>
    </source>
</evidence>
<keyword evidence="11" id="KW-1185">Reference proteome</keyword>
<gene>
    <name evidence="10" type="ORF">AWR36_013710</name>
</gene>
<evidence type="ECO:0000256" key="1">
    <source>
        <dbReference type="ARBA" id="ARBA00004651"/>
    </source>
</evidence>
<comment type="subcellular location">
    <subcellularLocation>
        <location evidence="1 7">Cell membrane</location>
        <topology evidence="1 7">Multi-pass membrane protein</topology>
    </subcellularLocation>
</comment>
<dbReference type="PANTHER" id="PTHR30183">
    <property type="entry name" value="MOLYBDENUM TRANSPORT SYSTEM PERMEASE PROTEIN MODB"/>
    <property type="match status" value="1"/>
</dbReference>
<dbReference type="SUPFAM" id="SSF161098">
    <property type="entry name" value="MetI-like"/>
    <property type="match status" value="2"/>
</dbReference>
<organism evidence="10 11">
    <name type="scientific">Microbulbifer flavimaris</name>
    <dbReference type="NCBI Taxonomy" id="1781068"/>
    <lineage>
        <taxon>Bacteria</taxon>
        <taxon>Pseudomonadati</taxon>
        <taxon>Pseudomonadota</taxon>
        <taxon>Gammaproteobacteria</taxon>
        <taxon>Cellvibrionales</taxon>
        <taxon>Microbulbiferaceae</taxon>
        <taxon>Microbulbifer</taxon>
    </lineage>
</organism>
<dbReference type="PANTHER" id="PTHR30183:SF2">
    <property type="entry name" value="IRON UTILIZATION PROTEIN"/>
    <property type="match status" value="1"/>
</dbReference>
<sequence>MVPRLLCFMSKQESAMGSTPSARRWFWAVLVIALLVALPVLSVFALAFFPEENIWPHLWDTVLFHYIGATLTLSLGVALCTLVTGVGAAWLVSMCRFPGRRFFEWGLLLPFAVPAYVIAYVYTDLLEYAGPVQQFLRESFGWQTSRDYWFPEIRSMGGAIAMLSLVLYPYVYMLARAAFLEQCGSIRAASRSLGCTPWQSFLRVSLPMARPAIAVGLSLVLMETLNDFGTVDFFAVRTLSVGIYDTWLSRGNLGGAAQIACSTLVFVVLLVTLERMARRRQRHFVASPGSNRHRYELRGGRALAATLFCSLVLLGGFGVPMLVLLQYALGNFASYWTDDFLSIARNSFLLSAVAALATALLGLLLAYGKRLAAGKTVRALVGFSKLGYAMPGAVMAIGVIIPLAAFDNTLDDFARRYLDTSTGLLLSGSVFAILFAYTARFLAVSTGAIESSLDKVTPSMDRASRSLGRNSWQTLWAVHLPLVRAGILSGAIVVFVDCMKELPATLLLRPFGFDTLATYVYQFASDEMLERSALGALMIVLVGLLPVILLSRAMRGPEDGREEKPAEVAELPPTAAMG</sequence>